<protein>
    <recommendedName>
        <fullName evidence="5">Apple domain-containing protein</fullName>
    </recommendedName>
</protein>
<dbReference type="PANTHER" id="PTHR36489">
    <property type="entry name" value="PROTEIN-COUPLED RECEPTOR GPR1, PUTATIVE-RELATED"/>
    <property type="match status" value="1"/>
</dbReference>
<proteinExistence type="predicted"/>
<feature type="region of interest" description="Disordered" evidence="1">
    <location>
        <begin position="490"/>
        <end position="635"/>
    </location>
</feature>
<feature type="compositionally biased region" description="Pro residues" evidence="1">
    <location>
        <begin position="578"/>
        <end position="591"/>
    </location>
</feature>
<evidence type="ECO:0000313" key="4">
    <source>
        <dbReference type="Proteomes" id="UP000095751"/>
    </source>
</evidence>
<name>A0A1E7FMW6_9STRA</name>
<evidence type="ECO:0008006" key="5">
    <source>
        <dbReference type="Google" id="ProtNLM"/>
    </source>
</evidence>
<keyword evidence="4" id="KW-1185">Reference proteome</keyword>
<feature type="compositionally biased region" description="Low complexity" evidence="1">
    <location>
        <begin position="549"/>
        <end position="565"/>
    </location>
</feature>
<dbReference type="PANTHER" id="PTHR36489:SF2">
    <property type="entry name" value="APPLE DOMAIN-CONTAINING PROTEIN"/>
    <property type="match status" value="1"/>
</dbReference>
<dbReference type="EMBL" id="KV784355">
    <property type="protein sequence ID" value="OEU19510.1"/>
    <property type="molecule type" value="Genomic_DNA"/>
</dbReference>
<sequence>MLKIKGSFIFAVLALLVGDAASASSLRGLNAEYEIGYVDNFEETMGSCNGAICGMWGDPHMITCDGLAYDCQGEGLFTLMKNHLFHVQGHFISVGTEEMKKVIGWEKYPVASSPNDIIIDILSTNDTAPTLQFSFPDFSIQDGLIPSEEGCLVGFHYTPWNMPGHGRSSEPTLQACRERCESIDLCTQFSYWADGGCHPQDIDSLYTETPKSWSRSVAGPVHKCGIELARTENTTEYPFARYFGNGEGTDSGKDVCPFWFYLDGVLQDISNVPDDGFLYGELSSGNYVKLEGLNKIRISHRTESGETSESLLETAGDGPGELFSCHWAFWVCLPSDEQEQFAEYSVGLFGSPDGNQTNDWTNVDGETLEINDVVGSGAFDYCQNWCVSQEDSLMIYPEGTTYEDHKCFEQEYQEFSVYDENCVISANKILEKCAGMSPVFIHSCQVECCFGGCNSIDNVIDEIVELIGPPDDPDDIIYSNPPTLAPTLVPTATPTIAPTLPPTSPPTLPPTAIPTNAPTLPPTSPPSSPPTAIPTNTLTLSPTSPPGSPTATPTIAPTLLPTSSPSSPPTAIPTNAPTLPPTLPPSLPPTAIPTNAPTLPPTSSPSLTPTAIPTNAPTLPPTAIPTNAPTLPPTLPIPNVIAPTLSPGTTQPSMPVQQPQGLCDDTGYMAATGERYMAATGDSVCPASDKGIVSLVRKSHDRLPCDLIYGIELEDVKDVDVNLGRSVKFRVYNAFADEADIFVRYQEKTGRYANEARCESMPSTKSGCDPDAPEIRAACIEFPGVTPFALVDIYFVSRKPNSFIKLYAKADTAVHTCCQPPDEYDGGDYGVVKYTYEIQCACQSSTPPI</sequence>
<reference evidence="3 4" key="1">
    <citation type="submission" date="2016-09" db="EMBL/GenBank/DDBJ databases">
        <title>Extensive genetic diversity and differential bi-allelic expression allows diatom success in the polar Southern Ocean.</title>
        <authorList>
            <consortium name="DOE Joint Genome Institute"/>
            <person name="Mock T."/>
            <person name="Otillar R.P."/>
            <person name="Strauss J."/>
            <person name="Dupont C."/>
            <person name="Frickenhaus S."/>
            <person name="Maumus F."/>
            <person name="Mcmullan M."/>
            <person name="Sanges R."/>
            <person name="Schmutz J."/>
            <person name="Toseland A."/>
            <person name="Valas R."/>
            <person name="Veluchamy A."/>
            <person name="Ward B.J."/>
            <person name="Allen A."/>
            <person name="Barry K."/>
            <person name="Falciatore A."/>
            <person name="Ferrante M."/>
            <person name="Fortunato A.E."/>
            <person name="Gloeckner G."/>
            <person name="Gruber A."/>
            <person name="Hipkin R."/>
            <person name="Janech M."/>
            <person name="Kroth P."/>
            <person name="Leese F."/>
            <person name="Lindquist E."/>
            <person name="Lyon B.R."/>
            <person name="Martin J."/>
            <person name="Mayer C."/>
            <person name="Parker M."/>
            <person name="Quesneville H."/>
            <person name="Raymond J."/>
            <person name="Uhlig C."/>
            <person name="Valentin K.U."/>
            <person name="Worden A.Z."/>
            <person name="Armbrust E.V."/>
            <person name="Bowler C."/>
            <person name="Green B."/>
            <person name="Moulton V."/>
            <person name="Van Oosterhout C."/>
            <person name="Grigoriev I."/>
        </authorList>
    </citation>
    <scope>NUCLEOTIDE SEQUENCE [LARGE SCALE GENOMIC DNA]</scope>
    <source>
        <strain evidence="3 4">CCMP1102</strain>
    </source>
</reference>
<organism evidence="3 4">
    <name type="scientific">Fragilariopsis cylindrus CCMP1102</name>
    <dbReference type="NCBI Taxonomy" id="635003"/>
    <lineage>
        <taxon>Eukaryota</taxon>
        <taxon>Sar</taxon>
        <taxon>Stramenopiles</taxon>
        <taxon>Ochrophyta</taxon>
        <taxon>Bacillariophyta</taxon>
        <taxon>Bacillariophyceae</taxon>
        <taxon>Bacillariophycidae</taxon>
        <taxon>Bacillariales</taxon>
        <taxon>Bacillariaceae</taxon>
        <taxon>Fragilariopsis</taxon>
    </lineage>
</organism>
<evidence type="ECO:0000256" key="2">
    <source>
        <dbReference type="SAM" id="SignalP"/>
    </source>
</evidence>
<evidence type="ECO:0000313" key="3">
    <source>
        <dbReference type="EMBL" id="OEU19510.1"/>
    </source>
</evidence>
<dbReference type="InParanoid" id="A0A1E7FMW6"/>
<feature type="compositionally biased region" description="Low complexity" evidence="1">
    <location>
        <begin position="604"/>
        <end position="617"/>
    </location>
</feature>
<feature type="compositionally biased region" description="Pro residues" evidence="1">
    <location>
        <begin position="519"/>
        <end position="532"/>
    </location>
</feature>
<feature type="compositionally biased region" description="Pro residues" evidence="1">
    <location>
        <begin position="499"/>
        <end position="512"/>
    </location>
</feature>
<keyword evidence="2" id="KW-0732">Signal</keyword>
<gene>
    <name evidence="3" type="ORF">FRACYDRAFT_235567</name>
</gene>
<feature type="compositionally biased region" description="Low complexity" evidence="1">
    <location>
        <begin position="533"/>
        <end position="542"/>
    </location>
</feature>
<dbReference type="OrthoDB" id="6051552at2759"/>
<feature type="signal peptide" evidence="2">
    <location>
        <begin position="1"/>
        <end position="23"/>
    </location>
</feature>
<evidence type="ECO:0000256" key="1">
    <source>
        <dbReference type="SAM" id="MobiDB-lite"/>
    </source>
</evidence>
<accession>A0A1E7FMW6</accession>
<dbReference type="KEGG" id="fcy:FRACYDRAFT_235567"/>
<feature type="chain" id="PRO_5009193310" description="Apple domain-containing protein" evidence="2">
    <location>
        <begin position="24"/>
        <end position="849"/>
    </location>
</feature>
<dbReference type="AlphaFoldDB" id="A0A1E7FMW6"/>
<dbReference type="Proteomes" id="UP000095751">
    <property type="component" value="Unassembled WGS sequence"/>
</dbReference>